<proteinExistence type="predicted"/>
<feature type="domain" description="Acyl-CoA thioesterase-like C-terminal" evidence="2">
    <location>
        <begin position="184"/>
        <end position="318"/>
    </location>
</feature>
<dbReference type="Pfam" id="PF20789">
    <property type="entry name" value="4HBT_3C"/>
    <property type="match status" value="1"/>
</dbReference>
<dbReference type="InterPro" id="IPR042171">
    <property type="entry name" value="Acyl-CoA_hotdog"/>
</dbReference>
<dbReference type="SUPFAM" id="SSF54637">
    <property type="entry name" value="Thioesterase/thiol ester dehydrase-isomerase"/>
    <property type="match status" value="2"/>
</dbReference>
<dbReference type="InterPro" id="IPR052389">
    <property type="entry name" value="Sec_Metab_Biosynth-Assoc"/>
</dbReference>
<dbReference type="Proteomes" id="UP000178912">
    <property type="component" value="Unassembled WGS sequence"/>
</dbReference>
<name>A0A1E1K977_9HELO</name>
<dbReference type="AlphaFoldDB" id="A0A1E1K977"/>
<evidence type="ECO:0000313" key="3">
    <source>
        <dbReference type="EMBL" id="CZS94552.1"/>
    </source>
</evidence>
<dbReference type="InterPro" id="IPR049449">
    <property type="entry name" value="TesB_ACOT8-like_N"/>
</dbReference>
<accession>A0A1E1K977</accession>
<gene>
    <name evidence="3" type="ORF">RAG0_04501</name>
</gene>
<sequence length="336" mass="37167">MSPSTSHKQVSFADAMSVKATSPHTYEADFPEDWCIGSVPHGGYITAVFQTVASTHFKTTLKAQNQPHTIALHLDFLRRTQKGPALFTVKDTKLGRQTSVIHITLSQISGSSSREEVFCSLTQSNMASEHGVSIPTHYKLQPPPPALPINFALLKSNKDKNWVKTGEGLHTEFRKATAKAETYLPVSNKEQKGYSEQWMRLKNGERWTNEMMGYVVDIFAVPVERNLDLEAAAPSLTTKSTSSTKSNSNSSSYKPCPDFWYPTVLLNLDVKKSLPEEGVEWLFTRTSAKVIKNGRMDLEFVVLDEAGEIVALSHHVALAVGRERNTGVRGGGESKI</sequence>
<dbReference type="PANTHER" id="PTHR38110:SF1">
    <property type="entry name" value="THIOESTERASE DOMAIN-CONTAINING PROTEIN"/>
    <property type="match status" value="1"/>
</dbReference>
<dbReference type="Gene3D" id="2.40.160.210">
    <property type="entry name" value="Acyl-CoA thioesterase, double hotdog domain"/>
    <property type="match status" value="2"/>
</dbReference>
<evidence type="ECO:0008006" key="5">
    <source>
        <dbReference type="Google" id="ProtNLM"/>
    </source>
</evidence>
<organism evidence="3 4">
    <name type="scientific">Rhynchosporium agropyri</name>
    <dbReference type="NCBI Taxonomy" id="914238"/>
    <lineage>
        <taxon>Eukaryota</taxon>
        <taxon>Fungi</taxon>
        <taxon>Dikarya</taxon>
        <taxon>Ascomycota</taxon>
        <taxon>Pezizomycotina</taxon>
        <taxon>Leotiomycetes</taxon>
        <taxon>Helotiales</taxon>
        <taxon>Ploettnerulaceae</taxon>
        <taxon>Rhynchosporium</taxon>
    </lineage>
</organism>
<dbReference type="OrthoDB" id="2532955at2759"/>
<dbReference type="PANTHER" id="PTHR38110">
    <property type="entry name" value="CHROMOSOME 23, WHOLE GENOME SHOTGUN SEQUENCE"/>
    <property type="match status" value="1"/>
</dbReference>
<feature type="domain" description="Acyl-CoA thioesterase-like N-terminal HotDog" evidence="1">
    <location>
        <begin position="31"/>
        <end position="108"/>
    </location>
</feature>
<evidence type="ECO:0000259" key="1">
    <source>
        <dbReference type="Pfam" id="PF13622"/>
    </source>
</evidence>
<dbReference type="InterPro" id="IPR049450">
    <property type="entry name" value="ACOT8-like_C"/>
</dbReference>
<protein>
    <recommendedName>
        <fullName evidence="5">Thioesterase family protein</fullName>
    </recommendedName>
</protein>
<reference evidence="4" key="1">
    <citation type="submission" date="2016-03" db="EMBL/GenBank/DDBJ databases">
        <authorList>
            <person name="Guldener U."/>
        </authorList>
    </citation>
    <scope>NUCLEOTIDE SEQUENCE [LARGE SCALE GENOMIC DNA]</scope>
    <source>
        <strain evidence="4">04CH-RAC-A.6.1</strain>
    </source>
</reference>
<dbReference type="EMBL" id="FJUX01000019">
    <property type="protein sequence ID" value="CZS94552.1"/>
    <property type="molecule type" value="Genomic_DNA"/>
</dbReference>
<evidence type="ECO:0000313" key="4">
    <source>
        <dbReference type="Proteomes" id="UP000178912"/>
    </source>
</evidence>
<keyword evidence="4" id="KW-1185">Reference proteome</keyword>
<dbReference type="Pfam" id="PF13622">
    <property type="entry name" value="4HBT_3"/>
    <property type="match status" value="1"/>
</dbReference>
<evidence type="ECO:0000259" key="2">
    <source>
        <dbReference type="Pfam" id="PF20789"/>
    </source>
</evidence>
<dbReference type="InterPro" id="IPR029069">
    <property type="entry name" value="HotDog_dom_sf"/>
</dbReference>